<organism evidence="4 5">
    <name type="scientific">Brachyspira murdochii (strain ATCC 51284 / DSM 12563 / 56-150)</name>
    <name type="common">Serpulina murdochii</name>
    <dbReference type="NCBI Taxonomy" id="526224"/>
    <lineage>
        <taxon>Bacteria</taxon>
        <taxon>Pseudomonadati</taxon>
        <taxon>Spirochaetota</taxon>
        <taxon>Spirochaetia</taxon>
        <taxon>Brachyspirales</taxon>
        <taxon>Brachyspiraceae</taxon>
        <taxon>Brachyspira</taxon>
    </lineage>
</organism>
<protein>
    <submittedName>
        <fullName evidence="4">Ankyrin</fullName>
    </submittedName>
</protein>
<feature type="repeat" description="ANK" evidence="3">
    <location>
        <begin position="61"/>
        <end position="93"/>
    </location>
</feature>
<gene>
    <name evidence="4" type="ordered locus">Bmur_0005</name>
</gene>
<keyword evidence="1" id="KW-0677">Repeat</keyword>
<dbReference type="PANTHER" id="PTHR24188:SF29">
    <property type="entry name" value="GH09064P"/>
    <property type="match status" value="1"/>
</dbReference>
<dbReference type="eggNOG" id="COG0666">
    <property type="taxonomic scope" value="Bacteria"/>
</dbReference>
<dbReference type="Gene3D" id="1.25.40.20">
    <property type="entry name" value="Ankyrin repeat-containing domain"/>
    <property type="match status" value="1"/>
</dbReference>
<dbReference type="SMART" id="SM00248">
    <property type="entry name" value="ANK"/>
    <property type="match status" value="3"/>
</dbReference>
<proteinExistence type="predicted"/>
<dbReference type="KEGG" id="brm:Bmur_0005"/>
<accession>D5U3U9</accession>
<dbReference type="AlphaFoldDB" id="D5U3U9"/>
<dbReference type="Proteomes" id="UP000001915">
    <property type="component" value="Chromosome"/>
</dbReference>
<evidence type="ECO:0000256" key="2">
    <source>
        <dbReference type="ARBA" id="ARBA00023043"/>
    </source>
</evidence>
<dbReference type="PANTHER" id="PTHR24188">
    <property type="entry name" value="ANKYRIN REPEAT PROTEIN"/>
    <property type="match status" value="1"/>
</dbReference>
<evidence type="ECO:0000313" key="4">
    <source>
        <dbReference type="EMBL" id="ADG70116.1"/>
    </source>
</evidence>
<name>D5U3U9_BRAM5</name>
<dbReference type="EMBL" id="CP001959">
    <property type="protein sequence ID" value="ADG70116.1"/>
    <property type="molecule type" value="Genomic_DNA"/>
</dbReference>
<dbReference type="PROSITE" id="PS50297">
    <property type="entry name" value="ANK_REP_REGION"/>
    <property type="match status" value="3"/>
</dbReference>
<dbReference type="PROSITE" id="PS50088">
    <property type="entry name" value="ANK_REPEAT"/>
    <property type="match status" value="3"/>
</dbReference>
<dbReference type="InterPro" id="IPR002110">
    <property type="entry name" value="Ankyrin_rpt"/>
</dbReference>
<dbReference type="InterPro" id="IPR036770">
    <property type="entry name" value="Ankyrin_rpt-contain_sf"/>
</dbReference>
<keyword evidence="2 3" id="KW-0040">ANK repeat</keyword>
<reference evidence="4 5" key="1">
    <citation type="journal article" date="2010" name="Stand. Genomic Sci.">
        <title>Complete genome sequence of Brachyspira murdochii type strain (56-150).</title>
        <authorList>
            <person name="Pati A."/>
            <person name="Sikorski J."/>
            <person name="Gronow S."/>
            <person name="Munk C."/>
            <person name="Lapidus A."/>
            <person name="Copeland A."/>
            <person name="Glavina Del Tio T."/>
            <person name="Nolan M."/>
            <person name="Lucas S."/>
            <person name="Chen F."/>
            <person name="Tice H."/>
            <person name="Cheng J.F."/>
            <person name="Han C."/>
            <person name="Detter J.C."/>
            <person name="Bruce D."/>
            <person name="Tapia R."/>
            <person name="Goodwin L."/>
            <person name="Pitluck S."/>
            <person name="Liolios K."/>
            <person name="Ivanova N."/>
            <person name="Mavromatis K."/>
            <person name="Mikhailova N."/>
            <person name="Chen A."/>
            <person name="Palaniappan K."/>
            <person name="Land M."/>
            <person name="Hauser L."/>
            <person name="Chang Y.J."/>
            <person name="Jeffries C.D."/>
            <person name="Spring S."/>
            <person name="Rohde M."/>
            <person name="Goker M."/>
            <person name="Bristow J."/>
            <person name="Eisen J.A."/>
            <person name="Markowitz V."/>
            <person name="Hugenholtz P."/>
            <person name="Kyrpides N.C."/>
            <person name="Klenk H.P."/>
        </authorList>
    </citation>
    <scope>NUCLEOTIDE SEQUENCE [LARGE SCALE GENOMIC DNA]</scope>
    <source>
        <strain evidence="5">ATCC 51284 / DSM 12563 / 56-150</strain>
    </source>
</reference>
<sequence length="110" mass="12270">MLALENGHLEVVKYLLENGANVNLKNITDVSALILASMDNHLEIVKYLLDKGADINAKDNYGKTALMYASEKGHSEVAKFLKSKGAKKYIYNFCSLTIYHNTSIINIQSF</sequence>
<dbReference type="HOGENOM" id="CLU_000134_45_2_12"/>
<evidence type="ECO:0000313" key="5">
    <source>
        <dbReference type="Proteomes" id="UP000001915"/>
    </source>
</evidence>
<dbReference type="STRING" id="526224.Bmur_0005"/>
<dbReference type="OrthoDB" id="309044at2"/>
<dbReference type="SUPFAM" id="SSF48403">
    <property type="entry name" value="Ankyrin repeat"/>
    <property type="match status" value="1"/>
</dbReference>
<evidence type="ECO:0000256" key="1">
    <source>
        <dbReference type="ARBA" id="ARBA00022737"/>
    </source>
</evidence>
<feature type="repeat" description="ANK" evidence="3">
    <location>
        <begin position="28"/>
        <end position="60"/>
    </location>
</feature>
<dbReference type="Pfam" id="PF12796">
    <property type="entry name" value="Ank_2"/>
    <property type="match status" value="1"/>
</dbReference>
<feature type="repeat" description="ANK" evidence="3">
    <location>
        <begin position="1"/>
        <end position="27"/>
    </location>
</feature>
<evidence type="ECO:0000256" key="3">
    <source>
        <dbReference type="PROSITE-ProRule" id="PRU00023"/>
    </source>
</evidence>